<dbReference type="EMBL" id="DF973170">
    <property type="protein sequence ID" value="GAU17427.1"/>
    <property type="molecule type" value="Genomic_DNA"/>
</dbReference>
<keyword evidence="4" id="KW-0802">TPR repeat</keyword>
<evidence type="ECO:0000256" key="4">
    <source>
        <dbReference type="ARBA" id="ARBA00022803"/>
    </source>
</evidence>
<name>A0A2Z6LNA2_TRISU</name>
<dbReference type="GO" id="GO:0005654">
    <property type="term" value="C:nucleoplasm"/>
    <property type="evidence" value="ECO:0007669"/>
    <property type="project" value="TreeGrafter"/>
</dbReference>
<feature type="compositionally biased region" description="Basic and acidic residues" evidence="6">
    <location>
        <begin position="135"/>
        <end position="149"/>
    </location>
</feature>
<dbReference type="OrthoDB" id="5587616at2759"/>
<evidence type="ECO:0000256" key="3">
    <source>
        <dbReference type="ARBA" id="ARBA00022737"/>
    </source>
</evidence>
<keyword evidence="9" id="KW-1185">Reference proteome</keyword>
<feature type="compositionally biased region" description="Polar residues" evidence="6">
    <location>
        <begin position="155"/>
        <end position="177"/>
    </location>
</feature>
<dbReference type="Pfam" id="PF10516">
    <property type="entry name" value="SHNi-TPR"/>
    <property type="match status" value="1"/>
</dbReference>
<reference evidence="9" key="1">
    <citation type="journal article" date="2017" name="Front. Plant Sci.">
        <title>Climate Clever Clovers: New Paradigm to Reduce the Environmental Footprint of Ruminants by Breeding Low Methanogenic Forages Utilizing Haplotype Variation.</title>
        <authorList>
            <person name="Kaur P."/>
            <person name="Appels R."/>
            <person name="Bayer P.E."/>
            <person name="Keeble-Gagnere G."/>
            <person name="Wang J."/>
            <person name="Hirakawa H."/>
            <person name="Shirasawa K."/>
            <person name="Vercoe P."/>
            <person name="Stefanova K."/>
            <person name="Durmic Z."/>
            <person name="Nichols P."/>
            <person name="Revell C."/>
            <person name="Isobe S.N."/>
            <person name="Edwards D."/>
            <person name="Erskine W."/>
        </authorList>
    </citation>
    <scope>NUCLEOTIDE SEQUENCE [LARGE SCALE GENOMIC DNA]</scope>
    <source>
        <strain evidence="9">cv. Daliak</strain>
    </source>
</reference>
<feature type="compositionally biased region" description="Low complexity" evidence="6">
    <location>
        <begin position="433"/>
        <end position="447"/>
    </location>
</feature>
<feature type="compositionally biased region" description="Polar residues" evidence="6">
    <location>
        <begin position="390"/>
        <end position="419"/>
    </location>
</feature>
<dbReference type="SUPFAM" id="SSF48452">
    <property type="entry name" value="TPR-like"/>
    <property type="match status" value="1"/>
</dbReference>
<dbReference type="InterPro" id="IPR019734">
    <property type="entry name" value="TPR_rpt"/>
</dbReference>
<evidence type="ECO:0000256" key="6">
    <source>
        <dbReference type="SAM" id="MobiDB-lite"/>
    </source>
</evidence>
<dbReference type="Proteomes" id="UP000242715">
    <property type="component" value="Unassembled WGS sequence"/>
</dbReference>
<dbReference type="SMART" id="SM00028">
    <property type="entry name" value="TPR"/>
    <property type="match status" value="2"/>
</dbReference>
<dbReference type="GO" id="GO:0006335">
    <property type="term" value="P:DNA replication-dependent chromatin assembly"/>
    <property type="evidence" value="ECO:0007669"/>
    <property type="project" value="TreeGrafter"/>
</dbReference>
<protein>
    <recommendedName>
        <fullName evidence="7">Tetratricopeptide SHNi-TPR domain-containing protein</fullName>
    </recommendedName>
</protein>
<feature type="region of interest" description="Disordered" evidence="6">
    <location>
        <begin position="383"/>
        <end position="462"/>
    </location>
</feature>
<evidence type="ECO:0000256" key="1">
    <source>
        <dbReference type="ARBA" id="ARBA00004123"/>
    </source>
</evidence>
<feature type="domain" description="Tetratricopeptide SHNi-TPR" evidence="7">
    <location>
        <begin position="236"/>
        <end position="272"/>
    </location>
</feature>
<evidence type="ECO:0000313" key="8">
    <source>
        <dbReference type="EMBL" id="GAU17427.1"/>
    </source>
</evidence>
<dbReference type="InterPro" id="IPR011990">
    <property type="entry name" value="TPR-like_helical_dom_sf"/>
</dbReference>
<dbReference type="AlphaFoldDB" id="A0A2Z6LNA2"/>
<feature type="region of interest" description="Disordered" evidence="6">
    <location>
        <begin position="1"/>
        <end position="21"/>
    </location>
</feature>
<gene>
    <name evidence="8" type="ORF">TSUD_233040</name>
</gene>
<dbReference type="Gene3D" id="1.25.40.10">
    <property type="entry name" value="Tetratricopeptide repeat domain"/>
    <property type="match status" value="1"/>
</dbReference>
<evidence type="ECO:0000256" key="2">
    <source>
        <dbReference type="ARBA" id="ARBA00008402"/>
    </source>
</evidence>
<evidence type="ECO:0000259" key="7">
    <source>
        <dbReference type="Pfam" id="PF10516"/>
    </source>
</evidence>
<feature type="region of interest" description="Disordered" evidence="6">
    <location>
        <begin position="131"/>
        <end position="208"/>
    </location>
</feature>
<keyword evidence="5" id="KW-0539">Nucleus</keyword>
<dbReference type="InterPro" id="IPR051730">
    <property type="entry name" value="NASP-like"/>
</dbReference>
<dbReference type="PANTHER" id="PTHR15081">
    <property type="entry name" value="NUCLEAR AUTOANTIGENIC SPERM PROTEIN NASP -RELATED"/>
    <property type="match status" value="1"/>
</dbReference>
<dbReference type="GO" id="GO:0034080">
    <property type="term" value="P:CENP-A containing chromatin assembly"/>
    <property type="evidence" value="ECO:0007669"/>
    <property type="project" value="TreeGrafter"/>
</dbReference>
<feature type="compositionally biased region" description="Polar residues" evidence="6">
    <location>
        <begin position="8"/>
        <end position="17"/>
    </location>
</feature>
<sequence>MVEEAPTASETSVTMPQPTEPVAVVVDGTLNHDERDKNGTTVNATIESTAVSDAATSSDGQKSLELAVELMVKGNKAMKENDFAEAADNFSRALEIRVAHYGELAPECVHTYYKYGCALLYKAQEEADPLGAFPKKQDGSQHGSDKDGSVKSAMNAESSTASFASNVEQDVTSNNQESEVDNVSGKNDQEDDADSDTEELAEGDEDESDLDLAWKMLDIARAIVEKQSANTMEQVDILSTLADVALEREDFETSLSDYQKALSILEKLVEPDDRNIADMPEEAIAYCEKAASVCKARLQRLTNEVKSFSDSASSASKLERDEQTFPGSESNTSIVDKQAEIETLTGLASELEKKLDDLQQLVSNPKSILAEILGIAAAKADNGKEPSLGRVSSSQLATANSSGGFDSPTISTAHTNGSAGVTHLGVVGRGVKRSSNASAAEASISKKPALETTEDKGDGGNA</sequence>
<keyword evidence="3" id="KW-0677">Repeat</keyword>
<feature type="compositionally biased region" description="Polar residues" evidence="6">
    <location>
        <begin position="325"/>
        <end position="335"/>
    </location>
</feature>
<dbReference type="PANTHER" id="PTHR15081:SF1">
    <property type="entry name" value="NUCLEAR AUTOANTIGENIC SPERM PROTEIN"/>
    <property type="match status" value="1"/>
</dbReference>
<proteinExistence type="inferred from homology"/>
<dbReference type="GO" id="GO:0042393">
    <property type="term" value="F:histone binding"/>
    <property type="evidence" value="ECO:0007669"/>
    <property type="project" value="TreeGrafter"/>
</dbReference>
<comment type="subcellular location">
    <subcellularLocation>
        <location evidence="1">Nucleus</location>
    </subcellularLocation>
</comment>
<accession>A0A2Z6LNA2</accession>
<feature type="region of interest" description="Disordered" evidence="6">
    <location>
        <begin position="311"/>
        <end position="336"/>
    </location>
</feature>
<feature type="compositionally biased region" description="Acidic residues" evidence="6">
    <location>
        <begin position="189"/>
        <end position="208"/>
    </location>
</feature>
<feature type="compositionally biased region" description="Basic and acidic residues" evidence="6">
    <location>
        <begin position="453"/>
        <end position="462"/>
    </location>
</feature>
<dbReference type="InterPro" id="IPR019544">
    <property type="entry name" value="Tetratricopeptide_SHNi-TPR_dom"/>
</dbReference>
<comment type="similarity">
    <text evidence="2">Belongs to the NASP family.</text>
</comment>
<evidence type="ECO:0000256" key="5">
    <source>
        <dbReference type="ARBA" id="ARBA00023242"/>
    </source>
</evidence>
<evidence type="ECO:0000313" key="9">
    <source>
        <dbReference type="Proteomes" id="UP000242715"/>
    </source>
</evidence>
<organism evidence="8 9">
    <name type="scientific">Trifolium subterraneum</name>
    <name type="common">Subterranean clover</name>
    <dbReference type="NCBI Taxonomy" id="3900"/>
    <lineage>
        <taxon>Eukaryota</taxon>
        <taxon>Viridiplantae</taxon>
        <taxon>Streptophyta</taxon>
        <taxon>Embryophyta</taxon>
        <taxon>Tracheophyta</taxon>
        <taxon>Spermatophyta</taxon>
        <taxon>Magnoliopsida</taxon>
        <taxon>eudicotyledons</taxon>
        <taxon>Gunneridae</taxon>
        <taxon>Pentapetalae</taxon>
        <taxon>rosids</taxon>
        <taxon>fabids</taxon>
        <taxon>Fabales</taxon>
        <taxon>Fabaceae</taxon>
        <taxon>Papilionoideae</taxon>
        <taxon>50 kb inversion clade</taxon>
        <taxon>NPAAA clade</taxon>
        <taxon>Hologalegina</taxon>
        <taxon>IRL clade</taxon>
        <taxon>Trifolieae</taxon>
        <taxon>Trifolium</taxon>
    </lineage>
</organism>